<keyword evidence="2" id="KW-0444">Lipid biosynthesis</keyword>
<keyword evidence="7" id="KW-0460">Magnesium</keyword>
<keyword evidence="8" id="KW-0443">Lipid metabolism</keyword>
<evidence type="ECO:0000256" key="1">
    <source>
        <dbReference type="ARBA" id="ARBA00022490"/>
    </source>
</evidence>
<name>A0A0J7KKC7_LASNI</name>
<dbReference type="Gene3D" id="3.30.70.890">
    <property type="entry name" value="GHMP kinase, C-terminal domain"/>
    <property type="match status" value="3"/>
</dbReference>
<evidence type="ECO:0000313" key="11">
    <source>
        <dbReference type="EMBL" id="KMQ90868.1"/>
    </source>
</evidence>
<dbReference type="STRING" id="67767.A0A0J7KKC7"/>
<dbReference type="Gene3D" id="3.30.230.10">
    <property type="match status" value="1"/>
</dbReference>
<organism evidence="11 12">
    <name type="scientific">Lasius niger</name>
    <name type="common">Black garden ant</name>
    <dbReference type="NCBI Taxonomy" id="67767"/>
    <lineage>
        <taxon>Eukaryota</taxon>
        <taxon>Metazoa</taxon>
        <taxon>Ecdysozoa</taxon>
        <taxon>Arthropoda</taxon>
        <taxon>Hexapoda</taxon>
        <taxon>Insecta</taxon>
        <taxon>Pterygota</taxon>
        <taxon>Neoptera</taxon>
        <taxon>Endopterygota</taxon>
        <taxon>Hymenoptera</taxon>
        <taxon>Apocrita</taxon>
        <taxon>Aculeata</taxon>
        <taxon>Formicoidea</taxon>
        <taxon>Formicidae</taxon>
        <taxon>Formicinae</taxon>
        <taxon>Lasius</taxon>
        <taxon>Lasius</taxon>
    </lineage>
</organism>
<keyword evidence="5 11" id="KW-0418">Kinase</keyword>
<evidence type="ECO:0000256" key="6">
    <source>
        <dbReference type="ARBA" id="ARBA00022840"/>
    </source>
</evidence>
<evidence type="ECO:0000256" key="8">
    <source>
        <dbReference type="ARBA" id="ARBA00023098"/>
    </source>
</evidence>
<keyword evidence="3" id="KW-0808">Transferase</keyword>
<dbReference type="InterPro" id="IPR014721">
    <property type="entry name" value="Ribsml_uS5_D2-typ_fold_subgr"/>
</dbReference>
<evidence type="ECO:0000256" key="7">
    <source>
        <dbReference type="ARBA" id="ARBA00022842"/>
    </source>
</evidence>
<dbReference type="UniPathway" id="UPA00057">
    <property type="reaction ID" value="UER00098"/>
</dbReference>
<feature type="domain" description="GHMP kinase N-terminal" evidence="10">
    <location>
        <begin position="109"/>
        <end position="195"/>
    </location>
</feature>
<evidence type="ECO:0000259" key="10">
    <source>
        <dbReference type="Pfam" id="PF00288"/>
    </source>
</evidence>
<dbReference type="AlphaFoldDB" id="A0A0J7KKC7"/>
<dbReference type="Pfam" id="PF00288">
    <property type="entry name" value="GHMP_kinases_N"/>
    <property type="match status" value="2"/>
</dbReference>
<dbReference type="PANTHER" id="PTHR43290:SF2">
    <property type="entry name" value="MEVALONATE KINASE"/>
    <property type="match status" value="1"/>
</dbReference>
<dbReference type="EMBL" id="LBMM01006162">
    <property type="protein sequence ID" value="KMQ90868.1"/>
    <property type="molecule type" value="Genomic_DNA"/>
</dbReference>
<keyword evidence="1" id="KW-0963">Cytoplasm</keyword>
<evidence type="ECO:0000256" key="5">
    <source>
        <dbReference type="ARBA" id="ARBA00022777"/>
    </source>
</evidence>
<evidence type="ECO:0000256" key="9">
    <source>
        <dbReference type="ARBA" id="ARBA00029438"/>
    </source>
</evidence>
<dbReference type="GO" id="GO:0005829">
    <property type="term" value="C:cytosol"/>
    <property type="evidence" value="ECO:0007669"/>
    <property type="project" value="TreeGrafter"/>
</dbReference>
<dbReference type="GO" id="GO:0004496">
    <property type="term" value="F:mevalonate kinase activity"/>
    <property type="evidence" value="ECO:0007669"/>
    <property type="project" value="InterPro"/>
</dbReference>
<keyword evidence="6" id="KW-0067">ATP-binding</keyword>
<dbReference type="InterPro" id="IPR036554">
    <property type="entry name" value="GHMP_kinase_C_sf"/>
</dbReference>
<protein>
    <submittedName>
        <fullName evidence="11">Mevalonate kinase</fullName>
    </submittedName>
</protein>
<keyword evidence="4" id="KW-0547">Nucleotide-binding</keyword>
<dbReference type="GO" id="GO:0005524">
    <property type="term" value="F:ATP binding"/>
    <property type="evidence" value="ECO:0007669"/>
    <property type="project" value="UniProtKB-KW"/>
</dbReference>
<dbReference type="PANTHER" id="PTHR43290">
    <property type="entry name" value="MEVALONATE KINASE"/>
    <property type="match status" value="1"/>
</dbReference>
<evidence type="ECO:0000313" key="12">
    <source>
        <dbReference type="Proteomes" id="UP000036403"/>
    </source>
</evidence>
<keyword evidence="12" id="KW-1185">Reference proteome</keyword>
<dbReference type="SUPFAM" id="SSF54211">
    <property type="entry name" value="Ribosomal protein S5 domain 2-like"/>
    <property type="match status" value="2"/>
</dbReference>
<feature type="domain" description="GHMP kinase N-terminal" evidence="10">
    <location>
        <begin position="536"/>
        <end position="597"/>
    </location>
</feature>
<evidence type="ECO:0000256" key="3">
    <source>
        <dbReference type="ARBA" id="ARBA00022679"/>
    </source>
</evidence>
<dbReference type="Proteomes" id="UP000036403">
    <property type="component" value="Unassembled WGS sequence"/>
</dbReference>
<sequence length="700" mass="79989">MILSGEYMMMYGERAVAASLDLRTTLKFCELFDEPSNIRIEFPDVDLSLNISLDVILNFFSTINALHLFEDEIALLKHVQYFITVNGMWKTYAQRFSLQTFLFLLVHMAYHEELDIKSFHVHLTTQLPINAGLGSSSSFAVCLAACFLHWARLQKGIHNEFDDQELEKIAFYAEQCEKVIQNYMFGADHEVCVYGQVFKFQYRDSLNSNIKVMEVPRMKILLIDSRIPDAQGCLSKDEQILRMAYLNNSHIPAVNSFFNSMDKILKKIVNILNAINRYNRSNNLRRLENLYKLLQLSIWANQDLLYKLGLSHPKLDDICHIAQIYGFVGKLTGLGGYAYILLPPGAQRENITNLSRHLTMAGFNIIKTSVNCNGVNLDEFPNTDINLNIPSQLIDEFIGGRNYSYLVDDSILFLRHVQYFITVNDMQEMKILLINSKIPKDKTEQMIKVAAMKNAHADDVDEIMDSINTISLNVHQTFSAIKASNNVQQLQELYTTLQHVQYFITVNGMWTTYEQRFSLQTFFFLFIYMIQYEDLYIKSFRVHLTTELPIGAGLGSSTSFAVCIATCFLHWGRLQKGDDGAFSDIDLETISEYAKNCEEAVQNYIIEVDYDVCSYGQMETYAALGIYILLSQKLLYELGVSHPKLDSICAIAKTHGFAGKLTNFGGRYVYILLPPNTPREKITNLSTHLTIEGFTVTMTS</sequence>
<dbReference type="SUPFAM" id="SSF55060">
    <property type="entry name" value="GHMP Kinase, C-terminal domain"/>
    <property type="match status" value="2"/>
</dbReference>
<accession>A0A0J7KKC7</accession>
<dbReference type="GO" id="GO:0006695">
    <property type="term" value="P:cholesterol biosynthetic process"/>
    <property type="evidence" value="ECO:0007669"/>
    <property type="project" value="TreeGrafter"/>
</dbReference>
<proteinExistence type="predicted"/>
<feature type="non-terminal residue" evidence="11">
    <location>
        <position position="700"/>
    </location>
</feature>
<dbReference type="GO" id="GO:0019287">
    <property type="term" value="P:isopentenyl diphosphate biosynthetic process, mevalonate pathway"/>
    <property type="evidence" value="ECO:0007669"/>
    <property type="project" value="UniProtKB-UniPathway"/>
</dbReference>
<evidence type="ECO:0000256" key="4">
    <source>
        <dbReference type="ARBA" id="ARBA00022741"/>
    </source>
</evidence>
<evidence type="ECO:0000256" key="2">
    <source>
        <dbReference type="ARBA" id="ARBA00022516"/>
    </source>
</evidence>
<gene>
    <name evidence="11" type="ORF">RF55_9328</name>
</gene>
<dbReference type="PaxDb" id="67767-A0A0J7KKC7"/>
<dbReference type="InterPro" id="IPR006205">
    <property type="entry name" value="Mev_gal_kin"/>
</dbReference>
<reference evidence="11 12" key="1">
    <citation type="submission" date="2015-04" db="EMBL/GenBank/DDBJ databases">
        <title>Lasius niger genome sequencing.</title>
        <authorList>
            <person name="Konorov E.A."/>
            <person name="Nikitin M.A."/>
            <person name="Kirill M.V."/>
            <person name="Chang P."/>
        </authorList>
    </citation>
    <scope>NUCLEOTIDE SEQUENCE [LARGE SCALE GENOMIC DNA]</scope>
    <source>
        <tissue evidence="11">Whole</tissue>
    </source>
</reference>
<dbReference type="InterPro" id="IPR020568">
    <property type="entry name" value="Ribosomal_Su5_D2-typ_SF"/>
</dbReference>
<dbReference type="InterPro" id="IPR006204">
    <property type="entry name" value="GHMP_kinase_N_dom"/>
</dbReference>
<comment type="caution">
    <text evidence="11">The sequence shown here is derived from an EMBL/GenBank/DDBJ whole genome shotgun (WGS) entry which is preliminary data.</text>
</comment>
<comment type="pathway">
    <text evidence="9">Isoprenoid biosynthesis; isopentenyl diphosphate biosynthesis via mevalonate pathway; isopentenyl diphosphate from (R)-mevalonate: step 1/3.</text>
</comment>
<dbReference type="OrthoDB" id="1652964at2759"/>